<sequence>MAELSISAIICTHNRDQYLGAAIDSLLAQTLGDIEIIVVDNASTDMTAEVVQQRLSDPRLRYVYEPVLGLSSARNTGAKTAKGDILAYLDDDAVASNQWLAALLKIYLNNPKVAIAGGKVTLLWPPGVSQPPLWLSQDLASGLGAYDLGSQVRYIQNPSLTPRGLNYSLRKTFLDSVGGFDLNLGRVGNNLLSNEELHMTQVAIKRGWQVMYVPDALAAHNVAPARLKPGWFLSRSWWQGVSECYREQVSGCAGISQLRWGGERLVRGVYKTVKYANKPAQRFENLTYAYGQLGYISSVLRYLVKPPAKPPSTKPNKPAKSSAA</sequence>
<organism evidence="2 3">
    <name type="scientific">Leptothoe kymatousa TAU-MAC 1615</name>
    <dbReference type="NCBI Taxonomy" id="2364775"/>
    <lineage>
        <taxon>Bacteria</taxon>
        <taxon>Bacillati</taxon>
        <taxon>Cyanobacteriota</taxon>
        <taxon>Cyanophyceae</taxon>
        <taxon>Nodosilineales</taxon>
        <taxon>Cymatolegaceae</taxon>
        <taxon>Leptothoe</taxon>
        <taxon>Leptothoe kymatousa</taxon>
    </lineage>
</organism>
<proteinExistence type="predicted"/>
<dbReference type="InterPro" id="IPR001173">
    <property type="entry name" value="Glyco_trans_2-like"/>
</dbReference>
<dbReference type="SUPFAM" id="SSF53448">
    <property type="entry name" value="Nucleotide-diphospho-sugar transferases"/>
    <property type="match status" value="1"/>
</dbReference>
<name>A0ABS5XYF4_9CYAN</name>
<dbReference type="Pfam" id="PF00535">
    <property type="entry name" value="Glycos_transf_2"/>
    <property type="match status" value="1"/>
</dbReference>
<dbReference type="CDD" id="cd00761">
    <property type="entry name" value="Glyco_tranf_GTA_type"/>
    <property type="match status" value="1"/>
</dbReference>
<keyword evidence="3" id="KW-1185">Reference proteome</keyword>
<evidence type="ECO:0000313" key="3">
    <source>
        <dbReference type="Proteomes" id="UP001196661"/>
    </source>
</evidence>
<protein>
    <submittedName>
        <fullName evidence="2">Glycosyltransferase family 2 protein</fullName>
    </submittedName>
</protein>
<dbReference type="Gene3D" id="3.90.550.10">
    <property type="entry name" value="Spore Coat Polysaccharide Biosynthesis Protein SpsA, Chain A"/>
    <property type="match status" value="1"/>
</dbReference>
<dbReference type="EMBL" id="JADOER010000002">
    <property type="protein sequence ID" value="MBT9310671.1"/>
    <property type="molecule type" value="Genomic_DNA"/>
</dbReference>
<dbReference type="Proteomes" id="UP001196661">
    <property type="component" value="Unassembled WGS sequence"/>
</dbReference>
<evidence type="ECO:0000313" key="2">
    <source>
        <dbReference type="EMBL" id="MBT9310671.1"/>
    </source>
</evidence>
<reference evidence="2 3" key="1">
    <citation type="journal article" date="2021" name="Mar. Drugs">
        <title>Genome Reduction and Secondary Metabolism of the Marine Sponge-Associated Cyanobacterium Leptothoe.</title>
        <authorList>
            <person name="Konstantinou D."/>
            <person name="Popin R.V."/>
            <person name="Fewer D.P."/>
            <person name="Sivonen K."/>
            <person name="Gkelis S."/>
        </authorList>
    </citation>
    <scope>NUCLEOTIDE SEQUENCE [LARGE SCALE GENOMIC DNA]</scope>
    <source>
        <strain evidence="2 3">TAU-MAC 1615</strain>
    </source>
</reference>
<dbReference type="InterPro" id="IPR050834">
    <property type="entry name" value="Glycosyltransf_2"/>
</dbReference>
<dbReference type="PANTHER" id="PTHR43685">
    <property type="entry name" value="GLYCOSYLTRANSFERASE"/>
    <property type="match status" value="1"/>
</dbReference>
<dbReference type="RefSeq" id="WP_215616589.1">
    <property type="nucleotide sequence ID" value="NZ_JADOER010000002.1"/>
</dbReference>
<accession>A0ABS5XYF4</accession>
<comment type="caution">
    <text evidence="2">The sequence shown here is derived from an EMBL/GenBank/DDBJ whole genome shotgun (WGS) entry which is preliminary data.</text>
</comment>
<gene>
    <name evidence="2" type="ORF">IXB28_00500</name>
</gene>
<evidence type="ECO:0000259" key="1">
    <source>
        <dbReference type="Pfam" id="PF00535"/>
    </source>
</evidence>
<dbReference type="InterPro" id="IPR029044">
    <property type="entry name" value="Nucleotide-diphossugar_trans"/>
</dbReference>
<dbReference type="PANTHER" id="PTHR43685:SF2">
    <property type="entry name" value="GLYCOSYLTRANSFERASE 2-LIKE DOMAIN-CONTAINING PROTEIN"/>
    <property type="match status" value="1"/>
</dbReference>
<feature type="domain" description="Glycosyltransferase 2-like" evidence="1">
    <location>
        <begin position="7"/>
        <end position="117"/>
    </location>
</feature>